<feature type="domain" description="Peptidase S9 prolyl oligopeptidase catalytic" evidence="7">
    <location>
        <begin position="419"/>
        <end position="633"/>
    </location>
</feature>
<dbReference type="EC" id="3.4.21.26" evidence="3"/>
<dbReference type="GO" id="GO:0005829">
    <property type="term" value="C:cytosol"/>
    <property type="evidence" value="ECO:0007669"/>
    <property type="project" value="TreeGrafter"/>
</dbReference>
<dbReference type="Gene3D" id="2.130.10.120">
    <property type="entry name" value="Prolyl oligopeptidase, N-terminal domain"/>
    <property type="match status" value="1"/>
</dbReference>
<feature type="domain" description="Peptidase S9A N-terminal" evidence="8">
    <location>
        <begin position="1"/>
        <end position="361"/>
    </location>
</feature>
<protein>
    <recommendedName>
        <fullName evidence="3">prolyl oligopeptidase</fullName>
        <ecNumber evidence="3">3.4.21.26</ecNumber>
    </recommendedName>
</protein>
<organism evidence="9">
    <name type="scientific">Caldithrix abyssi</name>
    <dbReference type="NCBI Taxonomy" id="187145"/>
    <lineage>
        <taxon>Bacteria</taxon>
        <taxon>Pseudomonadati</taxon>
        <taxon>Calditrichota</taxon>
        <taxon>Calditrichia</taxon>
        <taxon>Calditrichales</taxon>
        <taxon>Calditrichaceae</taxon>
        <taxon>Caldithrix</taxon>
    </lineage>
</organism>
<dbReference type="PANTHER" id="PTHR42881">
    <property type="entry name" value="PROLYL ENDOPEPTIDASE"/>
    <property type="match status" value="1"/>
</dbReference>
<gene>
    <name evidence="9" type="ORF">ENJ15_05085</name>
</gene>
<accession>A0A7V5RPK3</accession>
<dbReference type="InterPro" id="IPR001375">
    <property type="entry name" value="Peptidase_S9_cat"/>
</dbReference>
<dbReference type="GO" id="GO:0006508">
    <property type="term" value="P:proteolysis"/>
    <property type="evidence" value="ECO:0007669"/>
    <property type="project" value="UniProtKB-KW"/>
</dbReference>
<dbReference type="Pfam" id="PF00326">
    <property type="entry name" value="Peptidase_S9"/>
    <property type="match status" value="1"/>
</dbReference>
<comment type="caution">
    <text evidence="9">The sequence shown here is derived from an EMBL/GenBank/DDBJ whole genome shotgun (WGS) entry which is preliminary data.</text>
</comment>
<evidence type="ECO:0000256" key="4">
    <source>
        <dbReference type="ARBA" id="ARBA00022670"/>
    </source>
</evidence>
<dbReference type="InterPro" id="IPR002470">
    <property type="entry name" value="Peptidase_S9A"/>
</dbReference>
<dbReference type="Gene3D" id="3.40.50.1820">
    <property type="entry name" value="alpha/beta hydrolase"/>
    <property type="match status" value="1"/>
</dbReference>
<dbReference type="AlphaFoldDB" id="A0A7V5RPK3"/>
<dbReference type="InterPro" id="IPR023302">
    <property type="entry name" value="Pept_S9A_N"/>
</dbReference>
<evidence type="ECO:0000256" key="5">
    <source>
        <dbReference type="ARBA" id="ARBA00022801"/>
    </source>
</evidence>
<evidence type="ECO:0000256" key="1">
    <source>
        <dbReference type="ARBA" id="ARBA00001070"/>
    </source>
</evidence>
<sequence>VTNHYLEQIPFRDKIHKRLEELWDFPKFGVPFQKGDYIFFSKNDGMQNQSVIYIQKGEEGAPEVFLDPNTFSKDGTVALRGFSVDKEARYAAYAIAHSGSDWNEIFVMDIEKRRLLSDHLQWVKFSSMAWHGNGFYYSRYAAPKKGHIFSAKNEYHMVYYHTLGTPQSEDRLIFKSKGYPQRTHYAQTTDDERFLIIYQSEGTSGSALFVQDLAQKGSSPKPAVKGFDYEYSVIDNVGDQLLVLTTNGAPRWRLVRISTRDPRPEKWVTVIPEGKNVLKSVTLTGGKIAAVYMEDVKSAVHLYDMNGREEGTLTLPGIGTVGAISGSRDKPTAYYSFSSFTFPTTIYRYDVPGGSSRVYHKPKLTFKAEDYETRQVFYTSRDGTKIPMFIVHKKGLKLDGNNPTLLYGYGGFNISITPRFSVVNLVLLESGFVYAVPNIRGGGEYGEAWHKAGIKMNKQNVFDDFIAAAEYLISEKYTRPDKLAIYGRSNGGLLVGASLTQRPDLFKAAIPGVGVLDMLRYHKFTIGWAWASDYGRSDDSKEMFDYLYAYSPLHNIKPGVSYPATMVTTADHDDRVVPAHSFKFAATLQAAQAGDAPILIRIETKAGHGAGKPTAKIIDEYTDMWSFIMYQLQVRP</sequence>
<keyword evidence="5" id="KW-0378">Hydrolase</keyword>
<dbReference type="SUPFAM" id="SSF53474">
    <property type="entry name" value="alpha/beta-Hydrolases"/>
    <property type="match status" value="1"/>
</dbReference>
<evidence type="ECO:0000259" key="8">
    <source>
        <dbReference type="Pfam" id="PF02897"/>
    </source>
</evidence>
<reference evidence="9" key="1">
    <citation type="journal article" date="2020" name="mSystems">
        <title>Genome- and Community-Level Interaction Insights into Carbon Utilization and Element Cycling Functions of Hydrothermarchaeota in Hydrothermal Sediment.</title>
        <authorList>
            <person name="Zhou Z."/>
            <person name="Liu Y."/>
            <person name="Xu W."/>
            <person name="Pan J."/>
            <person name="Luo Z.H."/>
            <person name="Li M."/>
        </authorList>
    </citation>
    <scope>NUCLEOTIDE SEQUENCE [LARGE SCALE GENOMIC DNA]</scope>
    <source>
        <strain evidence="9">HyVt-460</strain>
    </source>
</reference>
<evidence type="ECO:0000256" key="6">
    <source>
        <dbReference type="ARBA" id="ARBA00022825"/>
    </source>
</evidence>
<feature type="non-terminal residue" evidence="9">
    <location>
        <position position="1"/>
    </location>
</feature>
<dbReference type="PROSITE" id="PS00708">
    <property type="entry name" value="PRO_ENDOPEP_SER"/>
    <property type="match status" value="1"/>
</dbReference>
<evidence type="ECO:0000256" key="3">
    <source>
        <dbReference type="ARBA" id="ARBA00011897"/>
    </source>
</evidence>
<keyword evidence="4" id="KW-0645">Protease</keyword>
<dbReference type="PANTHER" id="PTHR42881:SF2">
    <property type="entry name" value="PROLYL ENDOPEPTIDASE"/>
    <property type="match status" value="1"/>
</dbReference>
<dbReference type="GO" id="GO:0004252">
    <property type="term" value="F:serine-type endopeptidase activity"/>
    <property type="evidence" value="ECO:0007669"/>
    <property type="project" value="UniProtKB-EC"/>
</dbReference>
<dbReference type="Pfam" id="PF02897">
    <property type="entry name" value="Peptidase_S9_N"/>
    <property type="match status" value="1"/>
</dbReference>
<proteinExistence type="inferred from homology"/>
<name>A0A7V5RPK3_CALAY</name>
<comment type="similarity">
    <text evidence="2">Belongs to the peptidase S9A family.</text>
</comment>
<dbReference type="PRINTS" id="PR00862">
    <property type="entry name" value="PROLIGOPTASE"/>
</dbReference>
<dbReference type="GO" id="GO:0070012">
    <property type="term" value="F:oligopeptidase activity"/>
    <property type="evidence" value="ECO:0007669"/>
    <property type="project" value="TreeGrafter"/>
</dbReference>
<evidence type="ECO:0000256" key="2">
    <source>
        <dbReference type="ARBA" id="ARBA00005228"/>
    </source>
</evidence>
<evidence type="ECO:0000259" key="7">
    <source>
        <dbReference type="Pfam" id="PF00326"/>
    </source>
</evidence>
<comment type="catalytic activity">
    <reaction evidence="1">
        <text>Hydrolysis of Pro-|-Xaa &gt;&gt; Ala-|-Xaa in oligopeptides.</text>
        <dbReference type="EC" id="3.4.21.26"/>
    </reaction>
</comment>
<dbReference type="EMBL" id="DRLI01000194">
    <property type="protein sequence ID" value="HHM02367.1"/>
    <property type="molecule type" value="Genomic_DNA"/>
</dbReference>
<evidence type="ECO:0000313" key="9">
    <source>
        <dbReference type="EMBL" id="HHM02367.1"/>
    </source>
</evidence>
<dbReference type="InterPro" id="IPR029058">
    <property type="entry name" value="AB_hydrolase_fold"/>
</dbReference>
<dbReference type="InterPro" id="IPR002471">
    <property type="entry name" value="Pept_S9_AS"/>
</dbReference>
<dbReference type="FunFam" id="3.40.50.1820:FF:000005">
    <property type="entry name" value="Prolyl endopeptidase"/>
    <property type="match status" value="1"/>
</dbReference>
<dbReference type="InterPro" id="IPR051167">
    <property type="entry name" value="Prolyl_oligopep/macrocyclase"/>
</dbReference>
<keyword evidence="6" id="KW-0720">Serine protease</keyword>
<dbReference type="Proteomes" id="UP000885771">
    <property type="component" value="Unassembled WGS sequence"/>
</dbReference>
<dbReference type="SUPFAM" id="SSF50993">
    <property type="entry name" value="Peptidase/esterase 'gauge' domain"/>
    <property type="match status" value="1"/>
</dbReference>